<feature type="domain" description="Cytochrome b561" evidence="14">
    <location>
        <begin position="1"/>
        <end position="202"/>
    </location>
</feature>
<dbReference type="InterPro" id="IPR045150">
    <property type="entry name" value="CYB561D1/2"/>
</dbReference>
<evidence type="ECO:0000256" key="13">
    <source>
        <dbReference type="SAM" id="Phobius"/>
    </source>
</evidence>
<evidence type="ECO:0000256" key="8">
    <source>
        <dbReference type="ARBA" id="ARBA00022989"/>
    </source>
</evidence>
<comment type="cofactor">
    <cofactor evidence="1">
        <name>heme b</name>
        <dbReference type="ChEBI" id="CHEBI:60344"/>
    </cofactor>
</comment>
<keyword evidence="5 13" id="KW-0812">Transmembrane</keyword>
<accession>A0A0V0J756</accession>
<proteinExistence type="predicted"/>
<keyword evidence="9" id="KW-0408">Iron</keyword>
<keyword evidence="4" id="KW-0349">Heme</keyword>
<dbReference type="AlphaFoldDB" id="A0A0V0J756"/>
<evidence type="ECO:0000259" key="14">
    <source>
        <dbReference type="PROSITE" id="PS50939"/>
    </source>
</evidence>
<keyword evidence="10 13" id="KW-0472">Membrane</keyword>
<dbReference type="InterPro" id="IPR006593">
    <property type="entry name" value="Cyt_b561/ferric_Rdtase_TM"/>
</dbReference>
<dbReference type="GO" id="GO:0016020">
    <property type="term" value="C:membrane"/>
    <property type="evidence" value="ECO:0007669"/>
    <property type="project" value="UniProtKB-SubCell"/>
</dbReference>
<organism evidence="15">
    <name type="scientific">Schistocephalus solidus</name>
    <name type="common">Tapeworm</name>
    <dbReference type="NCBI Taxonomy" id="70667"/>
    <lineage>
        <taxon>Eukaryota</taxon>
        <taxon>Metazoa</taxon>
        <taxon>Spiralia</taxon>
        <taxon>Lophotrochozoa</taxon>
        <taxon>Platyhelminthes</taxon>
        <taxon>Cestoda</taxon>
        <taxon>Eucestoda</taxon>
        <taxon>Diphyllobothriidea</taxon>
        <taxon>Diphyllobothriidae</taxon>
        <taxon>Schistocephalus</taxon>
    </lineage>
</organism>
<evidence type="ECO:0000256" key="10">
    <source>
        <dbReference type="ARBA" id="ARBA00023136"/>
    </source>
</evidence>
<comment type="subcellular location">
    <subcellularLocation>
        <location evidence="2">Membrane</location>
        <topology evidence="2">Multi-pass membrane protein</topology>
    </subcellularLocation>
</comment>
<dbReference type="GO" id="GO:0046872">
    <property type="term" value="F:metal ion binding"/>
    <property type="evidence" value="ECO:0007669"/>
    <property type="project" value="UniProtKB-KW"/>
</dbReference>
<keyword evidence="7" id="KW-0249">Electron transport</keyword>
<dbReference type="EMBL" id="GEEE01001613">
    <property type="protein sequence ID" value="JAP61612.1"/>
    <property type="molecule type" value="Transcribed_RNA"/>
</dbReference>
<dbReference type="GO" id="GO:0140575">
    <property type="term" value="F:transmembrane monodehydroascorbate reductase activity"/>
    <property type="evidence" value="ECO:0007669"/>
    <property type="project" value="InterPro"/>
</dbReference>
<keyword evidence="3" id="KW-0813">Transport</keyword>
<evidence type="ECO:0000256" key="6">
    <source>
        <dbReference type="ARBA" id="ARBA00022723"/>
    </source>
</evidence>
<dbReference type="PROSITE" id="PS50939">
    <property type="entry name" value="CYTOCHROME_B561"/>
    <property type="match status" value="1"/>
</dbReference>
<sequence>MLSASSMAVHTLGFLVVIIVVYVSWNPTALFSWHPILMVVGIFVLILQGIVVYNSDSSLVAHSHPKKKFNFHWCLEAVGLLSISCGFMIALYVKKLNGKPHFASWHGLLGLVVLIWCFAQGICGVLHSFSLLRRFVRPAGSRILHALSGVFCFTFACLVCALGLRSDWFGNAVINAFSDTGIQHLLTYITNFFMILVCIILLKQVHEKYLLQYLFPRRPMETVKAPTNAPKPMKSQRETKLNRRTKKSPTRSLILSQN</sequence>
<dbReference type="EC" id="7.2.1.3" evidence="11"/>
<reference evidence="15" key="1">
    <citation type="submission" date="2016-01" db="EMBL/GenBank/DDBJ databases">
        <title>Reference transcriptome for the parasite Schistocephalus solidus: insights into the molecular evolution of parasitism.</title>
        <authorList>
            <person name="Hebert F.O."/>
            <person name="Grambauer S."/>
            <person name="Barber I."/>
            <person name="Landry C.R."/>
            <person name="Aubin-Horth N."/>
        </authorList>
    </citation>
    <scope>NUCLEOTIDE SEQUENCE</scope>
</reference>
<evidence type="ECO:0000256" key="2">
    <source>
        <dbReference type="ARBA" id="ARBA00004141"/>
    </source>
</evidence>
<feature type="transmembrane region" description="Helical" evidence="13">
    <location>
        <begin position="73"/>
        <end position="93"/>
    </location>
</feature>
<evidence type="ECO:0000256" key="11">
    <source>
        <dbReference type="ARBA" id="ARBA00024225"/>
    </source>
</evidence>
<feature type="region of interest" description="Disordered" evidence="12">
    <location>
        <begin position="224"/>
        <end position="258"/>
    </location>
</feature>
<evidence type="ECO:0000256" key="7">
    <source>
        <dbReference type="ARBA" id="ARBA00022982"/>
    </source>
</evidence>
<feature type="transmembrane region" description="Helical" evidence="13">
    <location>
        <begin position="105"/>
        <end position="132"/>
    </location>
</feature>
<feature type="transmembrane region" description="Helical" evidence="13">
    <location>
        <begin position="144"/>
        <end position="165"/>
    </location>
</feature>
<dbReference type="PANTHER" id="PTHR15422:SF45">
    <property type="entry name" value="CYTOCHROME B561 DOMAIN-CONTAINING PROTEIN"/>
    <property type="match status" value="1"/>
</dbReference>
<evidence type="ECO:0000313" key="15">
    <source>
        <dbReference type="EMBL" id="JAP61612.1"/>
    </source>
</evidence>
<protein>
    <recommendedName>
        <fullName evidence="11">ascorbate ferrireductase (transmembrane)</fullName>
        <ecNumber evidence="11">7.2.1.3</ecNumber>
    </recommendedName>
</protein>
<evidence type="ECO:0000256" key="9">
    <source>
        <dbReference type="ARBA" id="ARBA00023004"/>
    </source>
</evidence>
<keyword evidence="6" id="KW-0479">Metal-binding</keyword>
<dbReference type="CDD" id="cd08761">
    <property type="entry name" value="Cyt_b561_CYB561D2_like"/>
    <property type="match status" value="1"/>
</dbReference>
<evidence type="ECO:0000256" key="3">
    <source>
        <dbReference type="ARBA" id="ARBA00022448"/>
    </source>
</evidence>
<dbReference type="SMART" id="SM00665">
    <property type="entry name" value="B561"/>
    <property type="match status" value="1"/>
</dbReference>
<gene>
    <name evidence="15" type="primary">C56D1</name>
    <name evidence="15" type="ORF">TR160228</name>
</gene>
<dbReference type="Gene3D" id="1.20.120.1770">
    <property type="match status" value="1"/>
</dbReference>
<evidence type="ECO:0000256" key="1">
    <source>
        <dbReference type="ARBA" id="ARBA00001970"/>
    </source>
</evidence>
<evidence type="ECO:0000256" key="4">
    <source>
        <dbReference type="ARBA" id="ARBA00022617"/>
    </source>
</evidence>
<evidence type="ECO:0000256" key="12">
    <source>
        <dbReference type="SAM" id="MobiDB-lite"/>
    </source>
</evidence>
<dbReference type="PANTHER" id="PTHR15422">
    <property type="entry name" value="OS05G0565100 PROTEIN"/>
    <property type="match status" value="1"/>
</dbReference>
<dbReference type="Pfam" id="PF03188">
    <property type="entry name" value="Cytochrom_B561"/>
    <property type="match status" value="1"/>
</dbReference>
<keyword evidence="8 13" id="KW-1133">Transmembrane helix</keyword>
<feature type="transmembrane region" description="Helical" evidence="13">
    <location>
        <begin position="7"/>
        <end position="25"/>
    </location>
</feature>
<feature type="transmembrane region" description="Helical" evidence="13">
    <location>
        <begin position="185"/>
        <end position="202"/>
    </location>
</feature>
<name>A0A0V0J756_SCHSO</name>
<evidence type="ECO:0000256" key="5">
    <source>
        <dbReference type="ARBA" id="ARBA00022692"/>
    </source>
</evidence>
<feature type="transmembrane region" description="Helical" evidence="13">
    <location>
        <begin position="31"/>
        <end position="53"/>
    </location>
</feature>
<dbReference type="GO" id="GO:0140571">
    <property type="term" value="F:transmembrane ascorbate ferrireductase activity"/>
    <property type="evidence" value="ECO:0007669"/>
    <property type="project" value="UniProtKB-EC"/>
</dbReference>